<dbReference type="PANTHER" id="PTHR10131:SF94">
    <property type="entry name" value="TNF RECEPTOR-ASSOCIATED FACTOR 4"/>
    <property type="match status" value="1"/>
</dbReference>
<comment type="subcellular location">
    <subcellularLocation>
        <location evidence="2">Cytoplasm</location>
    </subcellularLocation>
</comment>
<evidence type="ECO:0000256" key="1">
    <source>
        <dbReference type="ARBA" id="ARBA00003051"/>
    </source>
</evidence>
<keyword evidence="4 8" id="KW-0479">Metal-binding</keyword>
<evidence type="ECO:0000259" key="9">
    <source>
        <dbReference type="PROSITE" id="PS50145"/>
    </source>
</evidence>
<reference evidence="10" key="1">
    <citation type="submission" date="2020-01" db="EMBL/GenBank/DDBJ databases">
        <title>Development of genomics and gene disruption for Polysphondylium violaceum indicates a role for the polyketide synthase stlB in stalk morphogenesis.</title>
        <authorList>
            <person name="Narita B."/>
            <person name="Kawabe Y."/>
            <person name="Kin K."/>
            <person name="Saito T."/>
            <person name="Gibbs R."/>
            <person name="Kuspa A."/>
            <person name="Muzny D."/>
            <person name="Queller D."/>
            <person name="Richards S."/>
            <person name="Strassman J."/>
            <person name="Sucgang R."/>
            <person name="Worley K."/>
            <person name="Schaap P."/>
        </authorList>
    </citation>
    <scope>NUCLEOTIDE SEQUENCE</scope>
    <source>
        <strain evidence="10">QSvi11</strain>
    </source>
</reference>
<dbReference type="InterPro" id="IPR001293">
    <property type="entry name" value="Znf_TRAF"/>
</dbReference>
<feature type="domain" description="TRAF-type" evidence="9">
    <location>
        <begin position="164"/>
        <end position="213"/>
    </location>
</feature>
<evidence type="ECO:0000313" key="10">
    <source>
        <dbReference type="EMBL" id="KAF2071993.1"/>
    </source>
</evidence>
<dbReference type="GO" id="GO:0005737">
    <property type="term" value="C:cytoplasm"/>
    <property type="evidence" value="ECO:0007669"/>
    <property type="project" value="UniProtKB-SubCell"/>
</dbReference>
<dbReference type="OrthoDB" id="5574452at2759"/>
<keyword evidence="3" id="KW-0963">Cytoplasm</keyword>
<keyword evidence="6 8" id="KW-0863">Zinc-finger</keyword>
<comment type="function">
    <text evidence="1">Probable adapter protein and signal transducer that links members of the tumor necrosis factor receptor family to different signaling pathways by association with the receptor cytoplasmic domain and kinases.</text>
</comment>
<gene>
    <name evidence="10" type="ORF">CYY_006682</name>
</gene>
<name>A0A8J4PQZ4_9MYCE</name>
<dbReference type="Pfam" id="PF02176">
    <property type="entry name" value="zf-TRAF"/>
    <property type="match status" value="1"/>
</dbReference>
<keyword evidence="11" id="KW-1185">Reference proteome</keyword>
<organism evidence="10 11">
    <name type="scientific">Polysphondylium violaceum</name>
    <dbReference type="NCBI Taxonomy" id="133409"/>
    <lineage>
        <taxon>Eukaryota</taxon>
        <taxon>Amoebozoa</taxon>
        <taxon>Evosea</taxon>
        <taxon>Eumycetozoa</taxon>
        <taxon>Dictyostelia</taxon>
        <taxon>Dictyosteliales</taxon>
        <taxon>Dictyosteliaceae</taxon>
        <taxon>Polysphondylium</taxon>
    </lineage>
</organism>
<evidence type="ECO:0000313" key="11">
    <source>
        <dbReference type="Proteomes" id="UP000695562"/>
    </source>
</evidence>
<evidence type="ECO:0000256" key="7">
    <source>
        <dbReference type="ARBA" id="ARBA00022833"/>
    </source>
</evidence>
<dbReference type="PANTHER" id="PTHR10131">
    <property type="entry name" value="TNF RECEPTOR ASSOCIATED FACTOR"/>
    <property type="match status" value="1"/>
</dbReference>
<dbReference type="SUPFAM" id="SSF57850">
    <property type="entry name" value="RING/U-box"/>
    <property type="match status" value="1"/>
</dbReference>
<feature type="zinc finger region" description="TRAF-type" evidence="8">
    <location>
        <begin position="164"/>
        <end position="213"/>
    </location>
</feature>
<dbReference type="Proteomes" id="UP000695562">
    <property type="component" value="Unassembled WGS sequence"/>
</dbReference>
<dbReference type="PROSITE" id="PS50145">
    <property type="entry name" value="ZF_TRAF"/>
    <property type="match status" value="1"/>
</dbReference>
<sequence>MDNSLPFSDPKFSEEIIEYSLEDVFVNKKDIYNCSICLEMKPVLYQCYNGHLNCLQCWENHLKTRKTCPVCRLNISLQTLGKNLALELFLSQEIMKCPYSDLCEYMNYGTFKDKHIRECEYRSIKCECLAIMKFNELEKHQKQCPKSKLSCSHCQTVFFRDLNHLEICDEMNISCHQCQTKIKRKELIDHVRDACPKTKIICPFKYLGCGDDFYRQDKRSHFTSDQHINVCMGIGSDQPVFMTTLEKGTFETTFEFLGVDSALSYQKSDTEDKDLVAIIHNLGNQPFAKDYDYIINLYDKNNKIISSGVKSCLLKYNGQIFGLQDFQSIKLTIFKKNQLPQYT</sequence>
<evidence type="ECO:0000256" key="3">
    <source>
        <dbReference type="ARBA" id="ARBA00022490"/>
    </source>
</evidence>
<evidence type="ECO:0000256" key="6">
    <source>
        <dbReference type="ARBA" id="ARBA00022771"/>
    </source>
</evidence>
<evidence type="ECO:0000256" key="2">
    <source>
        <dbReference type="ARBA" id="ARBA00004496"/>
    </source>
</evidence>
<evidence type="ECO:0000256" key="8">
    <source>
        <dbReference type="PROSITE-ProRule" id="PRU00207"/>
    </source>
</evidence>
<dbReference type="GO" id="GO:0008270">
    <property type="term" value="F:zinc ion binding"/>
    <property type="evidence" value="ECO:0007669"/>
    <property type="project" value="UniProtKB-KW"/>
</dbReference>
<dbReference type="InterPro" id="IPR013083">
    <property type="entry name" value="Znf_RING/FYVE/PHD"/>
</dbReference>
<keyword evidence="7 8" id="KW-0862">Zinc</keyword>
<evidence type="ECO:0000256" key="4">
    <source>
        <dbReference type="ARBA" id="ARBA00022723"/>
    </source>
</evidence>
<dbReference type="Gene3D" id="3.30.40.10">
    <property type="entry name" value="Zinc/RING finger domain, C3HC4 (zinc finger)"/>
    <property type="match status" value="3"/>
</dbReference>
<evidence type="ECO:0000256" key="5">
    <source>
        <dbReference type="ARBA" id="ARBA00022737"/>
    </source>
</evidence>
<accession>A0A8J4PQZ4</accession>
<dbReference type="AlphaFoldDB" id="A0A8J4PQZ4"/>
<dbReference type="EMBL" id="AJWJ01000319">
    <property type="protein sequence ID" value="KAF2071993.1"/>
    <property type="molecule type" value="Genomic_DNA"/>
</dbReference>
<proteinExistence type="predicted"/>
<comment type="caution">
    <text evidence="10">The sequence shown here is derived from an EMBL/GenBank/DDBJ whole genome shotgun (WGS) entry which is preliminary data.</text>
</comment>
<keyword evidence="5" id="KW-0677">Repeat</keyword>
<protein>
    <recommendedName>
        <fullName evidence="9">TRAF-type domain-containing protein</fullName>
    </recommendedName>
</protein>